<comment type="similarity">
    <text evidence="2 3">Belongs to the small heat shock protein (HSP20) family.</text>
</comment>
<dbReference type="EMBL" id="JACHXZ010000002">
    <property type="protein sequence ID" value="MBB3168074.1"/>
    <property type="molecule type" value="Genomic_DNA"/>
</dbReference>
<dbReference type="Pfam" id="PF00011">
    <property type="entry name" value="HSP20"/>
    <property type="match status" value="1"/>
</dbReference>
<dbReference type="PANTHER" id="PTHR47062">
    <property type="match status" value="1"/>
</dbReference>
<sequence>MRNFDLTPFYRSTIGFDRLASVLDSLSQAESNQSSYPPYNIELLGEDAYRITMAVAGFAESEIEIKVDQGKLTVVGKKSVEKSNGQYLHQGIAERNFERRFQLADYVKVEGASLDNGLLYIELVRELPDAMKPRTIAINGQKKHSLHAA</sequence>
<dbReference type="SUPFAM" id="SSF49764">
    <property type="entry name" value="HSP20-like chaperones"/>
    <property type="match status" value="1"/>
</dbReference>
<organism evidence="5 6">
    <name type="scientific">Simiduia aestuariiviva</name>
    <dbReference type="NCBI Taxonomy" id="1510459"/>
    <lineage>
        <taxon>Bacteria</taxon>
        <taxon>Pseudomonadati</taxon>
        <taxon>Pseudomonadota</taxon>
        <taxon>Gammaproteobacteria</taxon>
        <taxon>Cellvibrionales</taxon>
        <taxon>Cellvibrionaceae</taxon>
        <taxon>Simiduia</taxon>
    </lineage>
</organism>
<accession>A0A839UJ07</accession>
<comment type="caution">
    <text evidence="5">The sequence shown here is derived from an EMBL/GenBank/DDBJ whole genome shotgun (WGS) entry which is preliminary data.</text>
</comment>
<dbReference type="PROSITE" id="PS01031">
    <property type="entry name" value="SHSP"/>
    <property type="match status" value="1"/>
</dbReference>
<dbReference type="InterPro" id="IPR002068">
    <property type="entry name" value="A-crystallin/Hsp20_dom"/>
</dbReference>
<dbReference type="InterPro" id="IPR037913">
    <property type="entry name" value="ACD_IbpA/B"/>
</dbReference>
<evidence type="ECO:0000256" key="1">
    <source>
        <dbReference type="ARBA" id="ARBA00023016"/>
    </source>
</evidence>
<name>A0A839UJ07_9GAMM</name>
<gene>
    <name evidence="5" type="ORF">FHS30_001258</name>
</gene>
<keyword evidence="6" id="KW-1185">Reference proteome</keyword>
<dbReference type="InterPro" id="IPR008978">
    <property type="entry name" value="HSP20-like_chaperone"/>
</dbReference>
<dbReference type="Gene3D" id="2.60.40.790">
    <property type="match status" value="1"/>
</dbReference>
<keyword evidence="1" id="KW-0346">Stress response</keyword>
<feature type="domain" description="SHSP" evidence="4">
    <location>
        <begin position="30"/>
        <end position="141"/>
    </location>
</feature>
<dbReference type="AlphaFoldDB" id="A0A839UJ07"/>
<evidence type="ECO:0000256" key="2">
    <source>
        <dbReference type="PROSITE-ProRule" id="PRU00285"/>
    </source>
</evidence>
<dbReference type="RefSeq" id="WP_183909482.1">
    <property type="nucleotide sequence ID" value="NZ_JACHXZ010000002.1"/>
</dbReference>
<evidence type="ECO:0000313" key="6">
    <source>
        <dbReference type="Proteomes" id="UP000559987"/>
    </source>
</evidence>
<evidence type="ECO:0000256" key="3">
    <source>
        <dbReference type="RuleBase" id="RU003616"/>
    </source>
</evidence>
<dbReference type="Proteomes" id="UP000559987">
    <property type="component" value="Unassembled WGS sequence"/>
</dbReference>
<evidence type="ECO:0000259" key="4">
    <source>
        <dbReference type="PROSITE" id="PS01031"/>
    </source>
</evidence>
<proteinExistence type="inferred from homology"/>
<reference evidence="5 6" key="1">
    <citation type="submission" date="2020-08" db="EMBL/GenBank/DDBJ databases">
        <title>Genomic Encyclopedia of Type Strains, Phase III (KMG-III): the genomes of soil and plant-associated and newly described type strains.</title>
        <authorList>
            <person name="Whitman W."/>
        </authorList>
    </citation>
    <scope>NUCLEOTIDE SEQUENCE [LARGE SCALE GENOMIC DNA]</scope>
    <source>
        <strain evidence="5 6">CECT 8571</strain>
    </source>
</reference>
<dbReference type="CDD" id="cd06470">
    <property type="entry name" value="ACD_IbpA-B_like"/>
    <property type="match status" value="1"/>
</dbReference>
<evidence type="ECO:0000313" key="5">
    <source>
        <dbReference type="EMBL" id="MBB3168074.1"/>
    </source>
</evidence>
<protein>
    <submittedName>
        <fullName evidence="5">Molecular chaperone IbpA</fullName>
    </submittedName>
</protein>
<dbReference type="PANTHER" id="PTHR47062:SF1">
    <property type="entry name" value="SMALL HEAT SHOCK PROTEIN IBPA"/>
    <property type="match status" value="1"/>
</dbReference>